<dbReference type="OrthoDB" id="10534617at2759"/>
<keyword evidence="2" id="KW-1185">Reference proteome</keyword>
<proteinExistence type="predicted"/>
<evidence type="ECO:0000313" key="2">
    <source>
        <dbReference type="Proteomes" id="UP000886998"/>
    </source>
</evidence>
<dbReference type="Proteomes" id="UP000886998">
    <property type="component" value="Unassembled WGS sequence"/>
</dbReference>
<reference evidence="1" key="1">
    <citation type="submission" date="2020-08" db="EMBL/GenBank/DDBJ databases">
        <title>Multicomponent nature underlies the extraordinary mechanical properties of spider dragline silk.</title>
        <authorList>
            <person name="Kono N."/>
            <person name="Nakamura H."/>
            <person name="Mori M."/>
            <person name="Yoshida Y."/>
            <person name="Ohtoshi R."/>
            <person name="Malay A.D."/>
            <person name="Moran D.A.P."/>
            <person name="Tomita M."/>
            <person name="Numata K."/>
            <person name="Arakawa K."/>
        </authorList>
    </citation>
    <scope>NUCLEOTIDE SEQUENCE</scope>
</reference>
<sequence>MMGRGNSQEKWPTRSKWGDNTSILLYERREHNAMEMPAILLFGRHASARDAVSPEKHEFLFVVRRSFGKVCMPCFLLHISIALSWVSRKIFN</sequence>
<accession>A0A8X6YF88</accession>
<protein>
    <submittedName>
        <fullName evidence="1">Uncharacterized protein</fullName>
    </submittedName>
</protein>
<gene>
    <name evidence="1" type="ORF">TNIN_119781</name>
</gene>
<organism evidence="1 2">
    <name type="scientific">Trichonephila inaurata madagascariensis</name>
    <dbReference type="NCBI Taxonomy" id="2747483"/>
    <lineage>
        <taxon>Eukaryota</taxon>
        <taxon>Metazoa</taxon>
        <taxon>Ecdysozoa</taxon>
        <taxon>Arthropoda</taxon>
        <taxon>Chelicerata</taxon>
        <taxon>Arachnida</taxon>
        <taxon>Araneae</taxon>
        <taxon>Araneomorphae</taxon>
        <taxon>Entelegynae</taxon>
        <taxon>Araneoidea</taxon>
        <taxon>Nephilidae</taxon>
        <taxon>Trichonephila</taxon>
        <taxon>Trichonephila inaurata</taxon>
    </lineage>
</organism>
<evidence type="ECO:0000313" key="1">
    <source>
        <dbReference type="EMBL" id="GFY69780.1"/>
    </source>
</evidence>
<comment type="caution">
    <text evidence="1">The sequence shown here is derived from an EMBL/GenBank/DDBJ whole genome shotgun (WGS) entry which is preliminary data.</text>
</comment>
<dbReference type="EMBL" id="BMAV01017803">
    <property type="protein sequence ID" value="GFY69780.1"/>
    <property type="molecule type" value="Genomic_DNA"/>
</dbReference>
<dbReference type="AlphaFoldDB" id="A0A8X6YF88"/>
<name>A0A8X6YF88_9ARAC</name>